<dbReference type="InterPro" id="IPR000600">
    <property type="entry name" value="ROK"/>
</dbReference>
<dbReference type="AlphaFoldDB" id="A0A4V2F6H6"/>
<keyword evidence="2" id="KW-0418">Kinase</keyword>
<name>A0A4V2F6H6_9BACT</name>
<protein>
    <submittedName>
        <fullName evidence="2">Glucokinase</fullName>
    </submittedName>
</protein>
<proteinExistence type="inferred from homology"/>
<dbReference type="Pfam" id="PF00480">
    <property type="entry name" value="ROK"/>
    <property type="match status" value="1"/>
</dbReference>
<gene>
    <name evidence="2" type="ORF">BC751_1920</name>
</gene>
<dbReference type="Gene3D" id="3.30.420.40">
    <property type="match status" value="2"/>
</dbReference>
<dbReference type="EMBL" id="SGXG01000001">
    <property type="protein sequence ID" value="RZS96349.1"/>
    <property type="molecule type" value="Genomic_DNA"/>
</dbReference>
<dbReference type="InterPro" id="IPR043129">
    <property type="entry name" value="ATPase_NBD"/>
</dbReference>
<organism evidence="2 3">
    <name type="scientific">Cecembia calidifontis</name>
    <dbReference type="NCBI Taxonomy" id="1187080"/>
    <lineage>
        <taxon>Bacteria</taxon>
        <taxon>Pseudomonadati</taxon>
        <taxon>Bacteroidota</taxon>
        <taxon>Cytophagia</taxon>
        <taxon>Cytophagales</taxon>
        <taxon>Cyclobacteriaceae</taxon>
        <taxon>Cecembia</taxon>
    </lineage>
</organism>
<comment type="similarity">
    <text evidence="1">Belongs to the ROK (NagC/XylR) family.</text>
</comment>
<evidence type="ECO:0000313" key="2">
    <source>
        <dbReference type="EMBL" id="RZS96349.1"/>
    </source>
</evidence>
<dbReference type="PANTHER" id="PTHR18964:SF149">
    <property type="entry name" value="BIFUNCTIONAL UDP-N-ACETYLGLUCOSAMINE 2-EPIMERASE_N-ACETYLMANNOSAMINE KINASE"/>
    <property type="match status" value="1"/>
</dbReference>
<dbReference type="OrthoDB" id="49666at2"/>
<dbReference type="GO" id="GO:0016301">
    <property type="term" value="F:kinase activity"/>
    <property type="evidence" value="ECO:0007669"/>
    <property type="project" value="UniProtKB-KW"/>
</dbReference>
<evidence type="ECO:0000256" key="1">
    <source>
        <dbReference type="ARBA" id="ARBA00006479"/>
    </source>
</evidence>
<sequence length="296" mass="32942">MTKMRIIAGDIGGSHLTVALFEKIGKNLKLQKTKRASVDSRLGKSEILKSWFDEINSLVGSFEDVYISLAMPAPFDYSEGICLIQEQGKFLSLYGVNIKKEFCKELWIPENHIKFINDAEAFLYGESLFGKGRGIDSILGITLGSGLGSALKKGRDIRDASLWNFPFKEGIVEDYLGSNWFLSQAQKKIGIKATGVKELIDALGDSEVLKEIFSEFASNLSEFIIQQYEIHRFDRVIISGSISRSAYLFQEQLRSNLSKSGLSVPFEVSLFGENAALFGAAAVFFEDIKDIKLMVT</sequence>
<dbReference type="Proteomes" id="UP000292209">
    <property type="component" value="Unassembled WGS sequence"/>
</dbReference>
<evidence type="ECO:0000313" key="3">
    <source>
        <dbReference type="Proteomes" id="UP000292209"/>
    </source>
</evidence>
<keyword evidence="3" id="KW-1185">Reference proteome</keyword>
<reference evidence="2 3" key="1">
    <citation type="submission" date="2019-02" db="EMBL/GenBank/DDBJ databases">
        <title>Genomic Encyclopedia of Archaeal and Bacterial Type Strains, Phase II (KMG-II): from individual species to whole genera.</title>
        <authorList>
            <person name="Goeker M."/>
        </authorList>
    </citation>
    <scope>NUCLEOTIDE SEQUENCE [LARGE SCALE GENOMIC DNA]</scope>
    <source>
        <strain evidence="2 3">DSM 21411</strain>
    </source>
</reference>
<dbReference type="SUPFAM" id="SSF53067">
    <property type="entry name" value="Actin-like ATPase domain"/>
    <property type="match status" value="1"/>
</dbReference>
<keyword evidence="2" id="KW-0808">Transferase</keyword>
<dbReference type="PANTHER" id="PTHR18964">
    <property type="entry name" value="ROK (REPRESSOR, ORF, KINASE) FAMILY"/>
    <property type="match status" value="1"/>
</dbReference>
<comment type="caution">
    <text evidence="2">The sequence shown here is derived from an EMBL/GenBank/DDBJ whole genome shotgun (WGS) entry which is preliminary data.</text>
</comment>
<accession>A0A4V2F6H6</accession>
<dbReference type="CDD" id="cd23763">
    <property type="entry name" value="ASKHA_ATPase_ROK"/>
    <property type="match status" value="1"/>
</dbReference>